<reference evidence="1 4" key="1">
    <citation type="submission" date="2018-09" db="EMBL/GenBank/DDBJ databases">
        <title>Genomic investigation of the strawberry pathogen Phytophthora fragariae indicates pathogenicity is determined by transcriptional variation in three key races.</title>
        <authorList>
            <person name="Adams T.M."/>
            <person name="Armitage A.D."/>
            <person name="Sobczyk M.K."/>
            <person name="Bates H.J."/>
            <person name="Dunwell J.M."/>
            <person name="Nellist C.F."/>
            <person name="Harrison R.J."/>
        </authorList>
    </citation>
    <scope>NUCLEOTIDE SEQUENCE [LARGE SCALE GENOMIC DNA]</scope>
    <source>
        <strain evidence="2 3">NOV-27</strain>
        <strain evidence="1 4">SCRP245</strain>
    </source>
</reference>
<evidence type="ECO:0000313" key="4">
    <source>
        <dbReference type="Proteomes" id="UP000460718"/>
    </source>
</evidence>
<dbReference type="Proteomes" id="UP000433483">
    <property type="component" value="Unassembled WGS sequence"/>
</dbReference>
<accession>A0A6A3LFJ3</accession>
<dbReference type="EMBL" id="QXFW01000267">
    <property type="protein sequence ID" value="KAE9018192.1"/>
    <property type="molecule type" value="Genomic_DNA"/>
</dbReference>
<dbReference type="EMBL" id="QXGB01002789">
    <property type="protein sequence ID" value="KAE9174994.1"/>
    <property type="molecule type" value="Genomic_DNA"/>
</dbReference>
<dbReference type="Proteomes" id="UP000460718">
    <property type="component" value="Unassembled WGS sequence"/>
</dbReference>
<proteinExistence type="predicted"/>
<evidence type="ECO:0000313" key="1">
    <source>
        <dbReference type="EMBL" id="KAE9018192.1"/>
    </source>
</evidence>
<organism evidence="1 4">
    <name type="scientific">Phytophthora fragariae</name>
    <dbReference type="NCBI Taxonomy" id="53985"/>
    <lineage>
        <taxon>Eukaryota</taxon>
        <taxon>Sar</taxon>
        <taxon>Stramenopiles</taxon>
        <taxon>Oomycota</taxon>
        <taxon>Peronosporomycetes</taxon>
        <taxon>Peronosporales</taxon>
        <taxon>Peronosporaceae</taxon>
        <taxon>Phytophthora</taxon>
    </lineage>
</organism>
<sequence>MLPLQPPVYAEADADVQILEDMEGVPLVGGSR</sequence>
<protein>
    <submittedName>
        <fullName evidence="1">Uncharacterized protein</fullName>
    </submittedName>
</protein>
<comment type="caution">
    <text evidence="1">The sequence shown here is derived from an EMBL/GenBank/DDBJ whole genome shotgun (WGS) entry which is preliminary data.</text>
</comment>
<evidence type="ECO:0000313" key="2">
    <source>
        <dbReference type="EMBL" id="KAE9174994.1"/>
    </source>
</evidence>
<gene>
    <name evidence="2" type="ORF">PF005_g25608</name>
    <name evidence="1" type="ORF">PF011_g6362</name>
</gene>
<evidence type="ECO:0000313" key="3">
    <source>
        <dbReference type="Proteomes" id="UP000433483"/>
    </source>
</evidence>
<keyword evidence="3" id="KW-1185">Reference proteome</keyword>
<name>A0A6A3LFJ3_9STRA</name>
<dbReference type="AlphaFoldDB" id="A0A6A3LFJ3"/>